<organism evidence="2 3">
    <name type="scientific">Rhodococcus wratislaviensis</name>
    <name type="common">Tsukamurella wratislaviensis</name>
    <dbReference type="NCBI Taxonomy" id="44752"/>
    <lineage>
        <taxon>Bacteria</taxon>
        <taxon>Bacillati</taxon>
        <taxon>Actinomycetota</taxon>
        <taxon>Actinomycetes</taxon>
        <taxon>Mycobacteriales</taxon>
        <taxon>Nocardiaceae</taxon>
        <taxon>Rhodococcus</taxon>
    </lineage>
</organism>
<dbReference type="EMBL" id="BHYM01000022">
    <property type="protein sequence ID" value="GCE38881.1"/>
    <property type="molecule type" value="Genomic_DNA"/>
</dbReference>
<dbReference type="PANTHER" id="PTHR47829">
    <property type="entry name" value="HYDROLASE, PUTATIVE (AFU_ORTHOLOGUE AFUA_1G12880)-RELATED"/>
    <property type="match status" value="1"/>
</dbReference>
<dbReference type="RefSeq" id="WP_124391365.1">
    <property type="nucleotide sequence ID" value="NZ_BHYM01000022.1"/>
</dbReference>
<dbReference type="InterPro" id="IPR002575">
    <property type="entry name" value="Aminoglycoside_PTrfase"/>
</dbReference>
<dbReference type="InterPro" id="IPR011009">
    <property type="entry name" value="Kinase-like_dom_sf"/>
</dbReference>
<evidence type="ECO:0000313" key="3">
    <source>
        <dbReference type="Proteomes" id="UP000287519"/>
    </source>
</evidence>
<dbReference type="CDD" id="cd05154">
    <property type="entry name" value="ACAD10_11_N-like"/>
    <property type="match status" value="1"/>
</dbReference>
<dbReference type="Proteomes" id="UP000287519">
    <property type="component" value="Unassembled WGS sequence"/>
</dbReference>
<dbReference type="Gene3D" id="3.90.1200.10">
    <property type="match status" value="1"/>
</dbReference>
<reference evidence="2 3" key="1">
    <citation type="submission" date="2018-11" db="EMBL/GenBank/DDBJ databases">
        <title>Microbial catabolism of amino acid.</title>
        <authorList>
            <person name="Hibi M."/>
            <person name="Ogawa J."/>
        </authorList>
    </citation>
    <scope>NUCLEOTIDE SEQUENCE [LARGE SCALE GENOMIC DNA]</scope>
    <source>
        <strain evidence="2 3">C31-06</strain>
    </source>
</reference>
<dbReference type="PANTHER" id="PTHR47829:SF1">
    <property type="entry name" value="HAD FAMILY PHOSPHATASE"/>
    <property type="match status" value="1"/>
</dbReference>
<dbReference type="OrthoDB" id="3806873at2"/>
<name>A0A402C5K7_RHOWR</name>
<dbReference type="Gene3D" id="3.30.200.20">
    <property type="entry name" value="Phosphorylase Kinase, domain 1"/>
    <property type="match status" value="1"/>
</dbReference>
<dbReference type="InterPro" id="IPR052898">
    <property type="entry name" value="ACAD10-like"/>
</dbReference>
<comment type="caution">
    <text evidence="2">The sequence shown here is derived from an EMBL/GenBank/DDBJ whole genome shotgun (WGS) entry which is preliminary data.</text>
</comment>
<accession>A0A402C5K7</accession>
<sequence length="346" mass="38123">MEYEPGLDELARKRLEFSMREHGLIQPQDQLAVSLISGGRSNITYALETSTNAWVLRRPPLGHVLSTAHDMEREYRVLFGLGQADQTVPVPATAFMCRDKQVIGASFYVMERVSGKVLRTSTEALALPAEQQVSVADSLIDILAALHMVDPNSVGLGDFGRPAGFMQRQVARWTHQLNDSRSRDLNGIELLADSLRDSVPEQRYSSIVHGDYRLDNCLVRDGAIAAVLDWEMSTLGDPLSDLGLFEVYYSGLAGIDNPVVQALDGLGSYPPADRLIDRYASRTGHDISQLDWYVAFAWFKFAVILEGIHYRSTLGATVGEGFDGVAELVQPSIDRGRAALAGRGRR</sequence>
<dbReference type="InterPro" id="IPR041726">
    <property type="entry name" value="ACAD10_11_N"/>
</dbReference>
<keyword evidence="2" id="KW-0808">Transferase</keyword>
<gene>
    <name evidence="2" type="ORF">Rhow_002405</name>
</gene>
<feature type="domain" description="Aminoglycoside phosphotransferase" evidence="1">
    <location>
        <begin position="33"/>
        <end position="245"/>
    </location>
</feature>
<dbReference type="SUPFAM" id="SSF56112">
    <property type="entry name" value="Protein kinase-like (PK-like)"/>
    <property type="match status" value="1"/>
</dbReference>
<evidence type="ECO:0000313" key="2">
    <source>
        <dbReference type="EMBL" id="GCE38881.1"/>
    </source>
</evidence>
<proteinExistence type="predicted"/>
<dbReference type="GO" id="GO:0016740">
    <property type="term" value="F:transferase activity"/>
    <property type="evidence" value="ECO:0007669"/>
    <property type="project" value="UniProtKB-KW"/>
</dbReference>
<evidence type="ECO:0000259" key="1">
    <source>
        <dbReference type="Pfam" id="PF01636"/>
    </source>
</evidence>
<keyword evidence="3" id="KW-1185">Reference proteome</keyword>
<protein>
    <submittedName>
        <fullName evidence="2">Putative phosphotransferase</fullName>
    </submittedName>
</protein>
<dbReference type="AlphaFoldDB" id="A0A402C5K7"/>
<dbReference type="Pfam" id="PF01636">
    <property type="entry name" value="APH"/>
    <property type="match status" value="1"/>
</dbReference>